<evidence type="ECO:0000259" key="4">
    <source>
        <dbReference type="SMART" id="SM00331"/>
    </source>
</evidence>
<evidence type="ECO:0000256" key="2">
    <source>
        <dbReference type="SAM" id="MobiDB-lite"/>
    </source>
</evidence>
<dbReference type="FunFam" id="3.60.40.10:FF:000031">
    <property type="entry name" value="PAS sensor protein"/>
    <property type="match status" value="1"/>
</dbReference>
<dbReference type="InterPro" id="IPR001932">
    <property type="entry name" value="PPM-type_phosphatase-like_dom"/>
</dbReference>
<dbReference type="Gene3D" id="3.60.40.10">
    <property type="entry name" value="PPM-type phosphatase domain"/>
    <property type="match status" value="1"/>
</dbReference>
<gene>
    <name evidence="5" type="ORF">FHS36_002195</name>
</gene>
<dbReference type="Gene3D" id="3.30.565.10">
    <property type="entry name" value="Histidine kinase-like ATPase, C-terminal domain"/>
    <property type="match status" value="1"/>
</dbReference>
<dbReference type="SUPFAM" id="SSF55781">
    <property type="entry name" value="GAF domain-like"/>
    <property type="match status" value="1"/>
</dbReference>
<protein>
    <submittedName>
        <fullName evidence="5">Serine phosphatase RsbU (Regulator of sigma subunit)/anti-sigma regulatory factor (Ser/Thr protein kinase)</fullName>
    </submittedName>
</protein>
<dbReference type="SUPFAM" id="SSF55874">
    <property type="entry name" value="ATPase domain of HSP90 chaperone/DNA topoisomerase II/histidine kinase"/>
    <property type="match status" value="1"/>
</dbReference>
<dbReference type="PANTHER" id="PTHR43156:SF2">
    <property type="entry name" value="STAGE II SPORULATION PROTEIN E"/>
    <property type="match status" value="1"/>
</dbReference>
<feature type="domain" description="PPM-type phosphatase" evidence="4">
    <location>
        <begin position="368"/>
        <end position="589"/>
    </location>
</feature>
<dbReference type="CDD" id="cd16936">
    <property type="entry name" value="HATPase_RsbW-like"/>
    <property type="match status" value="1"/>
</dbReference>
<dbReference type="PANTHER" id="PTHR43156">
    <property type="entry name" value="STAGE II SPORULATION PROTEIN E-RELATED"/>
    <property type="match status" value="1"/>
</dbReference>
<dbReference type="RefSeq" id="WP_267470708.1">
    <property type="nucleotide sequence ID" value="NZ_JACHJF010000005.1"/>
</dbReference>
<dbReference type="InterPro" id="IPR003018">
    <property type="entry name" value="GAF"/>
</dbReference>
<keyword evidence="1" id="KW-0378">Hydrolase</keyword>
<dbReference type="Gene3D" id="3.30.450.20">
    <property type="entry name" value="PAS domain"/>
    <property type="match status" value="1"/>
</dbReference>
<dbReference type="InterPro" id="IPR035965">
    <property type="entry name" value="PAS-like_dom_sf"/>
</dbReference>
<feature type="region of interest" description="Disordered" evidence="2">
    <location>
        <begin position="1"/>
        <end position="35"/>
    </location>
</feature>
<dbReference type="InterPro" id="IPR003594">
    <property type="entry name" value="HATPase_dom"/>
</dbReference>
<dbReference type="SMART" id="SM00331">
    <property type="entry name" value="PP2C_SIG"/>
    <property type="match status" value="1"/>
</dbReference>
<proteinExistence type="predicted"/>
<dbReference type="SMART" id="SM00065">
    <property type="entry name" value="GAF"/>
    <property type="match status" value="1"/>
</dbReference>
<comment type="caution">
    <text evidence="5">The sequence shown here is derived from an EMBL/GenBank/DDBJ whole genome shotgun (WGS) entry which is preliminary data.</text>
</comment>
<dbReference type="InterPro" id="IPR029016">
    <property type="entry name" value="GAF-like_dom_sf"/>
</dbReference>
<dbReference type="FunFam" id="3.30.450.40:FF:000035">
    <property type="entry name" value="PAS sensor protein"/>
    <property type="match status" value="1"/>
</dbReference>
<evidence type="ECO:0000256" key="1">
    <source>
        <dbReference type="ARBA" id="ARBA00022801"/>
    </source>
</evidence>
<sequence length="717" mass="76597">MNPLTRTGARTGTPAPSTPDHQVVSPAPAPPADTSEADLASLMEHAFTQAPIAMALYDRDCRQLRANDEMAYVSGRPEDETRGRLLTELLPDPPLNELARLGPRVLRSGRPARADLRATVPGEQRERAWTTFLTPVKDDAGRTHGLAAAALDTTREYLARRRLSLVNEATARIGTTLDLTRTAQELTDVTCGRFADAVTVDLLASVLTDARSEGEAPTELRRVARCATHGTPPAPCPANGTIPLAPRSLPARVLASGRAARFHLDGRAGPCRWSAGALTFDECARGDGIHSVLAVPLKARGQVLGLAQFARGRSSGPFDEDDVLVAEDITARAATCIDNARRYTRERAVAVTLQHSLLPARPAAQNAVDVASRYLPACTEAGVGGDWFDVIPLSGTRVALVVGDVVGHGLYASATMGRLRTAVRTLADLDMPPDELLTHLDDLVLQNQREQHDPGVPGPFDELCATCLYVVYDSLTRRCVMASAGHPAPVLLAPDGTAGFLDLPHGPPLGLGGLPFESCEVPLPEGSVLALYTDGLVESADHDIRHGGDRLLRAMTGAAGSLEETCDTVLDALLPEKPGDDVALLLARTRALPADRTRAWDLASAPSAVADARTLATRQLTAWGLADLAFTTELVVSELVTNAIRYGAGPVRLRLIHDTRLICEVSDAGHTAPRLRRARTYDEGGRGLFLVAQLTDRWGTRYTSDGKTIWAEQLPTA</sequence>
<dbReference type="CDD" id="cd00130">
    <property type="entry name" value="PAS"/>
    <property type="match status" value="1"/>
</dbReference>
<feature type="domain" description="GAF" evidence="3">
    <location>
        <begin position="161"/>
        <end position="347"/>
    </location>
</feature>
<accession>A0A7W8B8I8</accession>
<dbReference type="InterPro" id="IPR013656">
    <property type="entry name" value="PAS_4"/>
</dbReference>
<reference evidence="5 6" key="1">
    <citation type="submission" date="2020-08" db="EMBL/GenBank/DDBJ databases">
        <title>Genomic Encyclopedia of Type Strains, Phase III (KMG-III): the genomes of soil and plant-associated and newly described type strains.</title>
        <authorList>
            <person name="Whitman W."/>
        </authorList>
    </citation>
    <scope>NUCLEOTIDE SEQUENCE [LARGE SCALE GENOMIC DNA]</scope>
    <source>
        <strain evidence="5 6">CECT 3259</strain>
    </source>
</reference>
<dbReference type="Proteomes" id="UP000528608">
    <property type="component" value="Unassembled WGS sequence"/>
</dbReference>
<dbReference type="SUPFAM" id="SSF81606">
    <property type="entry name" value="PP2C-like"/>
    <property type="match status" value="1"/>
</dbReference>
<dbReference type="SUPFAM" id="SSF55785">
    <property type="entry name" value="PYP-like sensor domain (PAS domain)"/>
    <property type="match status" value="1"/>
</dbReference>
<evidence type="ECO:0000313" key="5">
    <source>
        <dbReference type="EMBL" id="MBB5118762.1"/>
    </source>
</evidence>
<dbReference type="Gene3D" id="3.30.450.40">
    <property type="match status" value="1"/>
</dbReference>
<dbReference type="AlphaFoldDB" id="A0A7W8B8I8"/>
<evidence type="ECO:0000313" key="6">
    <source>
        <dbReference type="Proteomes" id="UP000528608"/>
    </source>
</evidence>
<dbReference type="InterPro" id="IPR052016">
    <property type="entry name" value="Bact_Sigma-Reg"/>
</dbReference>
<dbReference type="Pfam" id="PF08448">
    <property type="entry name" value="PAS_4"/>
    <property type="match status" value="1"/>
</dbReference>
<dbReference type="GO" id="GO:0016791">
    <property type="term" value="F:phosphatase activity"/>
    <property type="evidence" value="ECO:0007669"/>
    <property type="project" value="TreeGrafter"/>
</dbReference>
<name>A0A7W8B8I8_STREU</name>
<dbReference type="Pfam" id="PF01590">
    <property type="entry name" value="GAF"/>
    <property type="match status" value="1"/>
</dbReference>
<dbReference type="InterPro" id="IPR036457">
    <property type="entry name" value="PPM-type-like_dom_sf"/>
</dbReference>
<dbReference type="Pfam" id="PF07228">
    <property type="entry name" value="SpoIIE"/>
    <property type="match status" value="1"/>
</dbReference>
<dbReference type="Pfam" id="PF13581">
    <property type="entry name" value="HATPase_c_2"/>
    <property type="match status" value="1"/>
</dbReference>
<dbReference type="InterPro" id="IPR000014">
    <property type="entry name" value="PAS"/>
</dbReference>
<dbReference type="EMBL" id="JACHJF010000005">
    <property type="protein sequence ID" value="MBB5118762.1"/>
    <property type="molecule type" value="Genomic_DNA"/>
</dbReference>
<evidence type="ECO:0000259" key="3">
    <source>
        <dbReference type="SMART" id="SM00065"/>
    </source>
</evidence>
<dbReference type="FunFam" id="3.30.565.10:FF:000028">
    <property type="entry name" value="PAS sensor protein"/>
    <property type="match status" value="1"/>
</dbReference>
<organism evidence="5 6">
    <name type="scientific">Streptomyces eurocidicus</name>
    <name type="common">Streptoverticillium eurocidicus</name>
    <dbReference type="NCBI Taxonomy" id="66423"/>
    <lineage>
        <taxon>Bacteria</taxon>
        <taxon>Bacillati</taxon>
        <taxon>Actinomycetota</taxon>
        <taxon>Actinomycetes</taxon>
        <taxon>Kitasatosporales</taxon>
        <taxon>Streptomycetaceae</taxon>
        <taxon>Streptomyces</taxon>
    </lineage>
</organism>
<dbReference type="InterPro" id="IPR036890">
    <property type="entry name" value="HATPase_C_sf"/>
</dbReference>
<feature type="compositionally biased region" description="Polar residues" evidence="2">
    <location>
        <begin position="1"/>
        <end position="10"/>
    </location>
</feature>